<dbReference type="AlphaFoldDB" id="A0A7C9VGF8"/>
<keyword evidence="3" id="KW-1185">Reference proteome</keyword>
<feature type="region of interest" description="Disordered" evidence="1">
    <location>
        <begin position="1"/>
        <end position="35"/>
    </location>
</feature>
<evidence type="ECO:0000313" key="3">
    <source>
        <dbReference type="Proteomes" id="UP000480266"/>
    </source>
</evidence>
<sequence length="126" mass="14466">MRTSVLNPEAWRQAATGRPGPSSGLRRPTSGFQTPQARLSTALGVSHRSLYRAFAEVLGIAPIMYLRHRRLCEAQPSAAERELRDRHRHCIRQGKSSQPDYRRLPHSRQRELSCWRTRFPKHDLAG</sequence>
<proteinExistence type="predicted"/>
<accession>A0A7C9VGF8</accession>
<gene>
    <name evidence="2" type="ORF">G4V63_21310</name>
</gene>
<dbReference type="Gene3D" id="1.10.10.60">
    <property type="entry name" value="Homeodomain-like"/>
    <property type="match status" value="1"/>
</dbReference>
<evidence type="ECO:0000256" key="1">
    <source>
        <dbReference type="SAM" id="MobiDB-lite"/>
    </source>
</evidence>
<protein>
    <submittedName>
        <fullName evidence="2">AraC family transcriptional regulator</fullName>
    </submittedName>
</protein>
<dbReference type="EMBL" id="JAAMRR010001084">
    <property type="protein sequence ID" value="NGX97648.1"/>
    <property type="molecule type" value="Genomic_DNA"/>
</dbReference>
<reference evidence="2" key="1">
    <citation type="submission" date="2020-02" db="EMBL/GenBank/DDBJ databases">
        <title>Draft genome sequence of Candidatus Afipia apatlaquensis IBT-C3, a potential strain for decolorization of textile dyes.</title>
        <authorList>
            <person name="Sanchez-Reyes A."/>
            <person name="Breton-Deval L."/>
            <person name="Mangelson H."/>
            <person name="Sanchez-Flores A."/>
        </authorList>
    </citation>
    <scope>NUCLEOTIDE SEQUENCE [LARGE SCALE GENOMIC DNA]</scope>
    <source>
        <strain evidence="2">IBT-C3</strain>
    </source>
</reference>
<feature type="region of interest" description="Disordered" evidence="1">
    <location>
        <begin position="77"/>
        <end position="105"/>
    </location>
</feature>
<comment type="caution">
    <text evidence="2">The sequence shown here is derived from an EMBL/GenBank/DDBJ whole genome shotgun (WGS) entry which is preliminary data.</text>
</comment>
<evidence type="ECO:0000313" key="2">
    <source>
        <dbReference type="EMBL" id="NGX97648.1"/>
    </source>
</evidence>
<organism evidence="2 3">
    <name type="scientific">Candidatus Afipia apatlaquensis</name>
    <dbReference type="NCBI Taxonomy" id="2712852"/>
    <lineage>
        <taxon>Bacteria</taxon>
        <taxon>Pseudomonadati</taxon>
        <taxon>Pseudomonadota</taxon>
        <taxon>Alphaproteobacteria</taxon>
        <taxon>Hyphomicrobiales</taxon>
        <taxon>Nitrobacteraceae</taxon>
        <taxon>Afipia</taxon>
    </lineage>
</organism>
<name>A0A7C9VGF8_9BRAD</name>
<dbReference type="Proteomes" id="UP000480266">
    <property type="component" value="Unassembled WGS sequence"/>
</dbReference>